<evidence type="ECO:0000313" key="3">
    <source>
        <dbReference type="Proteomes" id="UP001153050"/>
    </source>
</evidence>
<proteinExistence type="predicted"/>
<comment type="caution">
    <text evidence="2">The sequence shown here is derived from an EMBL/GenBank/DDBJ whole genome shotgun (WGS) entry which is preliminary data.</text>
</comment>
<sequence>MPVSLTKRRTTISGLFGALSCSSAMGETPYAKLPYLALVPKRVTKKHRASHPSVFGSWQLRHGDVSPERSAGRLLGRQRLKRGRRSRN</sequence>
<protein>
    <recommendedName>
        <fullName evidence="4">Secreted protein</fullName>
    </recommendedName>
</protein>
<reference evidence="2 3" key="1">
    <citation type="submission" date="2022-03" db="EMBL/GenBank/DDBJ databases">
        <authorList>
            <person name="Brunel B."/>
        </authorList>
    </citation>
    <scope>NUCLEOTIDE SEQUENCE [LARGE SCALE GENOMIC DNA]</scope>
    <source>
        <strain evidence="2">STM5069sample</strain>
    </source>
</reference>
<feature type="compositionally biased region" description="Basic residues" evidence="1">
    <location>
        <begin position="76"/>
        <end position="88"/>
    </location>
</feature>
<evidence type="ECO:0000313" key="2">
    <source>
        <dbReference type="EMBL" id="CAH2405217.1"/>
    </source>
</evidence>
<dbReference type="PROSITE" id="PS51257">
    <property type="entry name" value="PROKAR_LIPOPROTEIN"/>
    <property type="match status" value="1"/>
</dbReference>
<accession>A0ABM9E7U5</accession>
<keyword evidence="3" id="KW-1185">Reference proteome</keyword>
<gene>
    <name evidence="2" type="ORF">MES5069_460025</name>
</gene>
<feature type="compositionally biased region" description="Basic and acidic residues" evidence="1">
    <location>
        <begin position="61"/>
        <end position="71"/>
    </location>
</feature>
<feature type="region of interest" description="Disordered" evidence="1">
    <location>
        <begin position="50"/>
        <end position="88"/>
    </location>
</feature>
<name>A0ABM9E7U5_9HYPH</name>
<evidence type="ECO:0008006" key="4">
    <source>
        <dbReference type="Google" id="ProtNLM"/>
    </source>
</evidence>
<organism evidence="2 3">
    <name type="scientific">Mesorhizobium escarrei</name>
    <dbReference type="NCBI Taxonomy" id="666018"/>
    <lineage>
        <taxon>Bacteria</taxon>
        <taxon>Pseudomonadati</taxon>
        <taxon>Pseudomonadota</taxon>
        <taxon>Alphaproteobacteria</taxon>
        <taxon>Hyphomicrobiales</taxon>
        <taxon>Phyllobacteriaceae</taxon>
        <taxon>Mesorhizobium</taxon>
    </lineage>
</organism>
<dbReference type="Proteomes" id="UP001153050">
    <property type="component" value="Unassembled WGS sequence"/>
</dbReference>
<evidence type="ECO:0000256" key="1">
    <source>
        <dbReference type="SAM" id="MobiDB-lite"/>
    </source>
</evidence>
<dbReference type="EMBL" id="CAKXZT010000142">
    <property type="protein sequence ID" value="CAH2405217.1"/>
    <property type="molecule type" value="Genomic_DNA"/>
</dbReference>